<evidence type="ECO:0000256" key="5">
    <source>
        <dbReference type="ARBA" id="ARBA00022763"/>
    </source>
</evidence>
<dbReference type="Proteomes" id="UP000316726">
    <property type="component" value="Chromosome 2"/>
</dbReference>
<comment type="subunit">
    <text evidence="3">Heterotetramer of subunits RFC2, RFC3, RFC4 and RFC5 that can form a complex with RFC1.</text>
</comment>
<dbReference type="GO" id="GO:0005634">
    <property type="term" value="C:nucleus"/>
    <property type="evidence" value="ECO:0007669"/>
    <property type="project" value="UniProtKB-SubCell"/>
</dbReference>
<evidence type="ECO:0000256" key="4">
    <source>
        <dbReference type="ARBA" id="ARBA00022741"/>
    </source>
</evidence>
<evidence type="ECO:0000256" key="6">
    <source>
        <dbReference type="ARBA" id="ARBA00022840"/>
    </source>
</evidence>
<dbReference type="SUPFAM" id="SSF52540">
    <property type="entry name" value="P-loop containing nucleoside triphosphate hydrolases"/>
    <property type="match status" value="1"/>
</dbReference>
<dbReference type="GO" id="GO:0003689">
    <property type="term" value="F:DNA clamp loader activity"/>
    <property type="evidence" value="ECO:0007669"/>
    <property type="project" value="TreeGrafter"/>
</dbReference>
<dbReference type="SMART" id="SM00382">
    <property type="entry name" value="AAA"/>
    <property type="match status" value="1"/>
</dbReference>
<dbReference type="InterPro" id="IPR047854">
    <property type="entry name" value="RFC_lid"/>
</dbReference>
<dbReference type="InterPro" id="IPR004582">
    <property type="entry name" value="Checkpoint_prot_Rad17_Rad24"/>
</dbReference>
<gene>
    <name evidence="11" type="ORF">A3770_02p12460</name>
</gene>
<proteinExistence type="inferred from homology"/>
<protein>
    <submittedName>
        <fullName evidence="11">Cell cycle checkpoint protein RAD17</fullName>
    </submittedName>
</protein>
<keyword evidence="6" id="KW-0067">ATP-binding</keyword>
<keyword evidence="8" id="KW-0131">Cell cycle</keyword>
<feature type="compositionally biased region" description="Basic and acidic residues" evidence="9">
    <location>
        <begin position="288"/>
        <end position="300"/>
    </location>
</feature>
<dbReference type="PANTHER" id="PTHR12172:SF0">
    <property type="entry name" value="CELL CYCLE CHECKPOINT PROTEIN RAD17"/>
    <property type="match status" value="1"/>
</dbReference>
<evidence type="ECO:0000256" key="8">
    <source>
        <dbReference type="ARBA" id="ARBA00023306"/>
    </source>
</evidence>
<keyword evidence="4" id="KW-0547">Nucleotide-binding</keyword>
<dbReference type="OrthoDB" id="552695at2759"/>
<dbReference type="GO" id="GO:0033314">
    <property type="term" value="P:mitotic DNA replication checkpoint signaling"/>
    <property type="evidence" value="ECO:0007669"/>
    <property type="project" value="TreeGrafter"/>
</dbReference>
<dbReference type="AlphaFoldDB" id="A0A5B8MDP9"/>
<dbReference type="GO" id="GO:0000077">
    <property type="term" value="P:DNA damage checkpoint signaling"/>
    <property type="evidence" value="ECO:0007669"/>
    <property type="project" value="TreeGrafter"/>
</dbReference>
<evidence type="ECO:0000256" key="9">
    <source>
        <dbReference type="SAM" id="MobiDB-lite"/>
    </source>
</evidence>
<dbReference type="Pfam" id="PF03215">
    <property type="entry name" value="Rad17"/>
    <property type="match status" value="1"/>
</dbReference>
<evidence type="ECO:0000256" key="7">
    <source>
        <dbReference type="ARBA" id="ARBA00023242"/>
    </source>
</evidence>
<comment type="subcellular location">
    <subcellularLocation>
        <location evidence="1">Nucleus</location>
    </subcellularLocation>
</comment>
<evidence type="ECO:0000256" key="1">
    <source>
        <dbReference type="ARBA" id="ARBA00004123"/>
    </source>
</evidence>
<dbReference type="Gene3D" id="3.40.50.300">
    <property type="entry name" value="P-loop containing nucleotide triphosphate hydrolases"/>
    <property type="match status" value="1"/>
</dbReference>
<sequence>MSSAAWCSKHRPRRLRDLSVAPKKVNQVKQWLEDFRSSEGRTGADPGGGKPRVLVLTGPTGAGKSLTVELICREAGTRLLQWNAPTPTLWHEHAYHKDLGNEYFSKLREFEEFLRRSTMLSQIPMASAAASPSIAPAGARGGAVVLIDDLPATHSFDHHSSLLSLLDRFSRTTRFPIVLCLSNLHRIGERDSQSYYQDRIVKTLQSSGLATVLSFPGITSARTLKVLERVSESEGFLVEESALRGIAEASNGDVRNALTSLEFSVAGDPLHAPGAIRAKKRKRKKGGKKDEGPSRRDAQVVASRDRELDLFHVLGKILYNKRAEGGELENRAEDVIVRSHLDAGGLLAYLHENFVDFVGDDSIDEAGEILQCFSDAAFLTGDGLGNAGLGANPSSLVGVLGYQCAKGATKASLGFHTMRKPAAFDVERARARGRCLHPRGGDDPLEPAAADLLGGEDEEDEIEEVVD</sequence>
<name>A0A5B8MDP9_9CHLO</name>
<dbReference type="Gene3D" id="1.10.8.60">
    <property type="match status" value="1"/>
</dbReference>
<evidence type="ECO:0000256" key="3">
    <source>
        <dbReference type="ARBA" id="ARBA00011480"/>
    </source>
</evidence>
<organism evidence="11 12">
    <name type="scientific">Chloropicon primus</name>
    <dbReference type="NCBI Taxonomy" id="1764295"/>
    <lineage>
        <taxon>Eukaryota</taxon>
        <taxon>Viridiplantae</taxon>
        <taxon>Chlorophyta</taxon>
        <taxon>Chloropicophyceae</taxon>
        <taxon>Chloropicales</taxon>
        <taxon>Chloropicaceae</taxon>
        <taxon>Chloropicon</taxon>
    </lineage>
</organism>
<dbReference type="InterPro" id="IPR027417">
    <property type="entry name" value="P-loop_NTPase"/>
</dbReference>
<keyword evidence="5" id="KW-0227">DNA damage</keyword>
<keyword evidence="7" id="KW-0539">Nucleus</keyword>
<dbReference type="GO" id="GO:0006281">
    <property type="term" value="P:DNA repair"/>
    <property type="evidence" value="ECO:0007669"/>
    <property type="project" value="InterPro"/>
</dbReference>
<comment type="similarity">
    <text evidence="2">Belongs to the rad17/RAD24 family.</text>
</comment>
<dbReference type="EMBL" id="CP031035">
    <property type="protein sequence ID" value="QDZ18728.1"/>
    <property type="molecule type" value="Genomic_DNA"/>
</dbReference>
<dbReference type="PANTHER" id="PTHR12172">
    <property type="entry name" value="CELL CYCLE CHECKPOINT PROTEIN RAD17"/>
    <property type="match status" value="1"/>
</dbReference>
<dbReference type="STRING" id="1764295.A0A5B8MDP9"/>
<feature type="compositionally biased region" description="Acidic residues" evidence="9">
    <location>
        <begin position="454"/>
        <end position="467"/>
    </location>
</feature>
<evidence type="ECO:0000259" key="10">
    <source>
        <dbReference type="SMART" id="SM00382"/>
    </source>
</evidence>
<feature type="region of interest" description="Disordered" evidence="9">
    <location>
        <begin position="435"/>
        <end position="467"/>
    </location>
</feature>
<feature type="region of interest" description="Disordered" evidence="9">
    <location>
        <begin position="276"/>
        <end position="300"/>
    </location>
</feature>
<reference evidence="11 12" key="1">
    <citation type="submission" date="2018-07" db="EMBL/GenBank/DDBJ databases">
        <title>The complete nuclear genome of the prasinophyte Chloropicon primus (CCMP1205).</title>
        <authorList>
            <person name="Pombert J.-F."/>
            <person name="Otis C."/>
            <person name="Turmel M."/>
            <person name="Lemieux C."/>
        </authorList>
    </citation>
    <scope>NUCLEOTIDE SEQUENCE [LARGE SCALE GENOMIC DNA]</scope>
    <source>
        <strain evidence="11 12">CCMP1205</strain>
    </source>
</reference>
<dbReference type="GO" id="GO:0005524">
    <property type="term" value="F:ATP binding"/>
    <property type="evidence" value="ECO:0007669"/>
    <property type="project" value="UniProtKB-KW"/>
</dbReference>
<dbReference type="InterPro" id="IPR003593">
    <property type="entry name" value="AAA+_ATPase"/>
</dbReference>
<evidence type="ECO:0000313" key="11">
    <source>
        <dbReference type="EMBL" id="QDZ18728.1"/>
    </source>
</evidence>
<dbReference type="Pfam" id="PF21960">
    <property type="entry name" value="RCF1-5-like_lid"/>
    <property type="match status" value="1"/>
</dbReference>
<dbReference type="GO" id="GO:0003682">
    <property type="term" value="F:chromatin binding"/>
    <property type="evidence" value="ECO:0007669"/>
    <property type="project" value="TreeGrafter"/>
</dbReference>
<evidence type="ECO:0000256" key="2">
    <source>
        <dbReference type="ARBA" id="ARBA00006168"/>
    </source>
</evidence>
<dbReference type="CDD" id="cd18140">
    <property type="entry name" value="HLD_clamp_RFC"/>
    <property type="match status" value="1"/>
</dbReference>
<evidence type="ECO:0000313" key="12">
    <source>
        <dbReference type="Proteomes" id="UP000316726"/>
    </source>
</evidence>
<feature type="compositionally biased region" description="Basic residues" evidence="9">
    <location>
        <begin position="277"/>
        <end position="287"/>
    </location>
</feature>
<feature type="domain" description="AAA+ ATPase" evidence="10">
    <location>
        <begin position="50"/>
        <end position="324"/>
    </location>
</feature>
<accession>A0A5B8MDP9</accession>
<keyword evidence="12" id="KW-1185">Reference proteome</keyword>